<dbReference type="CDD" id="cd02696">
    <property type="entry name" value="MurNAc-LAA"/>
    <property type="match status" value="1"/>
</dbReference>
<dbReference type="PIRSF" id="PIRSF037846">
    <property type="entry name" value="Autolysin_YrvJ_prd"/>
    <property type="match status" value="1"/>
</dbReference>
<reference evidence="4 5" key="1">
    <citation type="submission" date="2023-07" db="EMBL/GenBank/DDBJ databases">
        <title>Genomic Encyclopedia of Type Strains, Phase IV (KMG-IV): sequencing the most valuable type-strain genomes for metagenomic binning, comparative biology and taxonomic classification.</title>
        <authorList>
            <person name="Goeker M."/>
        </authorList>
    </citation>
    <scope>NUCLEOTIDE SEQUENCE [LARGE SCALE GENOMIC DNA]</scope>
    <source>
        <strain evidence="4 5">DSM 23837</strain>
    </source>
</reference>
<evidence type="ECO:0000256" key="2">
    <source>
        <dbReference type="ARBA" id="ARBA00023316"/>
    </source>
</evidence>
<keyword evidence="1 4" id="KW-0378">Hydrolase</keyword>
<protein>
    <submittedName>
        <fullName evidence="4">N-acetylmuramoyl-L-alanine amidase</fullName>
        <ecNumber evidence="4">3.5.1.28</ecNumber>
    </submittedName>
</protein>
<sequence length="359" mass="40576">MNKKFIALVIVLFFIISWSIYLTKRSSATPNMLTIETDVLNVREGPGLSYPVIGQVKRGETYKKMSEQNDWYKINYSSDSNGWVAGWLVQEDTDKKAAVIEEETESKESYVTILSNKTNIRSKPGTDSAVEMVVNEGETFTILEEKNNWYKIALPDNKIGFVAAWVVHVTKDINKQEVPPISKATIVLDPGHGGHDQGTQGYKGTREKNVTIKTAKLLAKKLEKTGATVVLTREEDEYVELSARASLADEYRADAFISIHYDSVENDPSVNGFTTYYFHKRDEKLAKTIHQQLSQHISIKDRGARFGDYHVIRETAQPSILLELGYLSNKKDEAMINSKRYQEKVTTAIAEALTQYFGK</sequence>
<dbReference type="InterPro" id="IPR002508">
    <property type="entry name" value="MurNAc-LAA_cat"/>
</dbReference>
<evidence type="ECO:0000313" key="5">
    <source>
        <dbReference type="Proteomes" id="UP001223586"/>
    </source>
</evidence>
<evidence type="ECO:0000313" key="4">
    <source>
        <dbReference type="EMBL" id="MDQ0174281.1"/>
    </source>
</evidence>
<dbReference type="RefSeq" id="WP_307225624.1">
    <property type="nucleotide sequence ID" value="NZ_JAUSTT010000001.1"/>
</dbReference>
<dbReference type="InterPro" id="IPR003646">
    <property type="entry name" value="SH3-like_bac-type"/>
</dbReference>
<keyword evidence="2" id="KW-0961">Cell wall biogenesis/degradation</keyword>
<proteinExistence type="predicted"/>
<dbReference type="PROSITE" id="PS51781">
    <property type="entry name" value="SH3B"/>
    <property type="match status" value="2"/>
</dbReference>
<evidence type="ECO:0000259" key="3">
    <source>
        <dbReference type="PROSITE" id="PS51781"/>
    </source>
</evidence>
<dbReference type="GO" id="GO:0008745">
    <property type="term" value="F:N-acetylmuramoyl-L-alanine amidase activity"/>
    <property type="evidence" value="ECO:0007669"/>
    <property type="project" value="UniProtKB-EC"/>
</dbReference>
<name>A0ABT9WLZ4_9BACI</name>
<dbReference type="InterPro" id="IPR050695">
    <property type="entry name" value="N-acetylmuramoyl_amidase_3"/>
</dbReference>
<dbReference type="PANTHER" id="PTHR30404">
    <property type="entry name" value="N-ACETYLMURAMOYL-L-ALANINE AMIDASE"/>
    <property type="match status" value="1"/>
</dbReference>
<dbReference type="SMART" id="SM00646">
    <property type="entry name" value="Ami_3"/>
    <property type="match status" value="1"/>
</dbReference>
<dbReference type="EMBL" id="JAUSTT010000001">
    <property type="protein sequence ID" value="MDQ0174281.1"/>
    <property type="molecule type" value="Genomic_DNA"/>
</dbReference>
<dbReference type="Pfam" id="PF01520">
    <property type="entry name" value="Amidase_3"/>
    <property type="match status" value="1"/>
</dbReference>
<dbReference type="Gene3D" id="2.30.30.40">
    <property type="entry name" value="SH3 Domains"/>
    <property type="match status" value="2"/>
</dbReference>
<dbReference type="Gene3D" id="3.40.630.40">
    <property type="entry name" value="Zn-dependent exopeptidases"/>
    <property type="match status" value="1"/>
</dbReference>
<feature type="domain" description="SH3b" evidence="3">
    <location>
        <begin position="106"/>
        <end position="171"/>
    </location>
</feature>
<dbReference type="InterPro" id="IPR017293">
    <property type="entry name" value="N-acetylmuramoyl-L-ala_amidase"/>
</dbReference>
<dbReference type="Proteomes" id="UP001223586">
    <property type="component" value="Unassembled WGS sequence"/>
</dbReference>
<dbReference type="SMART" id="SM00287">
    <property type="entry name" value="SH3b"/>
    <property type="match status" value="2"/>
</dbReference>
<gene>
    <name evidence="4" type="ORF">J2S08_000112</name>
</gene>
<dbReference type="PANTHER" id="PTHR30404:SF7">
    <property type="entry name" value="CELL WALL AMIDASE LYTH-RELATED"/>
    <property type="match status" value="1"/>
</dbReference>
<feature type="domain" description="SH3b" evidence="3">
    <location>
        <begin position="30"/>
        <end position="92"/>
    </location>
</feature>
<evidence type="ECO:0000256" key="1">
    <source>
        <dbReference type="ARBA" id="ARBA00022801"/>
    </source>
</evidence>
<organism evidence="4 5">
    <name type="scientific">Bacillus chungangensis</name>
    <dbReference type="NCBI Taxonomy" id="587633"/>
    <lineage>
        <taxon>Bacteria</taxon>
        <taxon>Bacillati</taxon>
        <taxon>Bacillota</taxon>
        <taxon>Bacilli</taxon>
        <taxon>Bacillales</taxon>
        <taxon>Bacillaceae</taxon>
        <taxon>Bacillus</taxon>
    </lineage>
</organism>
<dbReference type="SUPFAM" id="SSF53187">
    <property type="entry name" value="Zn-dependent exopeptidases"/>
    <property type="match status" value="1"/>
</dbReference>
<keyword evidence="5" id="KW-1185">Reference proteome</keyword>
<accession>A0ABT9WLZ4</accession>
<dbReference type="EC" id="3.5.1.28" evidence="4"/>
<dbReference type="Pfam" id="PF08239">
    <property type="entry name" value="SH3_3"/>
    <property type="match status" value="2"/>
</dbReference>
<comment type="caution">
    <text evidence="4">The sequence shown here is derived from an EMBL/GenBank/DDBJ whole genome shotgun (WGS) entry which is preliminary data.</text>
</comment>